<sequence length="77" mass="8435">MFIGNVMAVARVTRVASIFVAVEVTLREPKRFSKDAIASTLVAATSSARLVEESWRLTSAIELSDLAKDYGLISFTR</sequence>
<reference evidence="1 2" key="1">
    <citation type="journal article" date="2024" name="Ann. Entomol. Soc. Am.">
        <title>Genomic analyses of the southern and eastern yellowjacket wasps (Hymenoptera: Vespidae) reveal evolutionary signatures of social life.</title>
        <authorList>
            <person name="Catto M.A."/>
            <person name="Caine P.B."/>
            <person name="Orr S.E."/>
            <person name="Hunt B.G."/>
            <person name="Goodisman M.A.D."/>
        </authorList>
    </citation>
    <scope>NUCLEOTIDE SEQUENCE [LARGE SCALE GENOMIC DNA]</scope>
    <source>
        <strain evidence="1">232</strain>
        <tissue evidence="1">Head and thorax</tissue>
    </source>
</reference>
<comment type="caution">
    <text evidence="1">The sequence shown here is derived from an EMBL/GenBank/DDBJ whole genome shotgun (WGS) entry which is preliminary data.</text>
</comment>
<dbReference type="AlphaFoldDB" id="A0ABD2CFF2"/>
<evidence type="ECO:0000313" key="1">
    <source>
        <dbReference type="EMBL" id="KAL2743545.1"/>
    </source>
</evidence>
<gene>
    <name evidence="1" type="ORF">V1477_009034</name>
</gene>
<protein>
    <submittedName>
        <fullName evidence="1">Uncharacterized protein</fullName>
    </submittedName>
</protein>
<organism evidence="1 2">
    <name type="scientific">Vespula maculifrons</name>
    <name type="common">Eastern yellow jacket</name>
    <name type="synonym">Wasp</name>
    <dbReference type="NCBI Taxonomy" id="7453"/>
    <lineage>
        <taxon>Eukaryota</taxon>
        <taxon>Metazoa</taxon>
        <taxon>Ecdysozoa</taxon>
        <taxon>Arthropoda</taxon>
        <taxon>Hexapoda</taxon>
        <taxon>Insecta</taxon>
        <taxon>Pterygota</taxon>
        <taxon>Neoptera</taxon>
        <taxon>Endopterygota</taxon>
        <taxon>Hymenoptera</taxon>
        <taxon>Apocrita</taxon>
        <taxon>Aculeata</taxon>
        <taxon>Vespoidea</taxon>
        <taxon>Vespidae</taxon>
        <taxon>Vespinae</taxon>
        <taxon>Vespula</taxon>
    </lineage>
</organism>
<name>A0ABD2CFF2_VESMC</name>
<evidence type="ECO:0000313" key="2">
    <source>
        <dbReference type="Proteomes" id="UP001607303"/>
    </source>
</evidence>
<dbReference type="Proteomes" id="UP001607303">
    <property type="component" value="Unassembled WGS sequence"/>
</dbReference>
<dbReference type="EMBL" id="JAYRBN010000056">
    <property type="protein sequence ID" value="KAL2743545.1"/>
    <property type="molecule type" value="Genomic_DNA"/>
</dbReference>
<proteinExistence type="predicted"/>
<accession>A0ABD2CFF2</accession>
<keyword evidence="2" id="KW-1185">Reference proteome</keyword>